<feature type="transmembrane region" description="Helical" evidence="2">
    <location>
        <begin position="77"/>
        <end position="99"/>
    </location>
</feature>
<dbReference type="KEGG" id="aup:AsAng_0063160"/>
<keyword evidence="2" id="KW-0472">Membrane</keyword>
<evidence type="ECO:0000256" key="2">
    <source>
        <dbReference type="SAM" id="Phobius"/>
    </source>
</evidence>
<dbReference type="EMBL" id="AP026867">
    <property type="protein sequence ID" value="BDS15532.1"/>
    <property type="molecule type" value="Genomic_DNA"/>
</dbReference>
<proteinExistence type="predicted"/>
<dbReference type="AlphaFoldDB" id="A0A915YM78"/>
<keyword evidence="4" id="KW-1185">Reference proteome</keyword>
<feature type="region of interest" description="Disordered" evidence="1">
    <location>
        <begin position="125"/>
        <end position="178"/>
    </location>
</feature>
<keyword evidence="2" id="KW-1133">Transmembrane helix</keyword>
<organism evidence="3 4">
    <name type="scientific">Aureispira anguillae</name>
    <dbReference type="NCBI Taxonomy" id="2864201"/>
    <lineage>
        <taxon>Bacteria</taxon>
        <taxon>Pseudomonadati</taxon>
        <taxon>Bacteroidota</taxon>
        <taxon>Saprospiria</taxon>
        <taxon>Saprospirales</taxon>
        <taxon>Saprospiraceae</taxon>
        <taxon>Aureispira</taxon>
    </lineage>
</organism>
<gene>
    <name evidence="3" type="ORF">AsAng_0063160</name>
</gene>
<dbReference type="RefSeq" id="WP_264790676.1">
    <property type="nucleotide sequence ID" value="NZ_AP026867.1"/>
</dbReference>
<keyword evidence="2" id="KW-0812">Transmembrane</keyword>
<accession>A0A915YM78</accession>
<evidence type="ECO:0000256" key="1">
    <source>
        <dbReference type="SAM" id="MobiDB-lite"/>
    </source>
</evidence>
<feature type="transmembrane region" description="Helical" evidence="2">
    <location>
        <begin position="38"/>
        <end position="71"/>
    </location>
</feature>
<dbReference type="Proteomes" id="UP001060919">
    <property type="component" value="Chromosome"/>
</dbReference>
<name>A0A915YM78_9BACT</name>
<sequence length="178" mass="20107">MFGSKKTITDRVKETLTEYLDTKFDDYRGQIALDLARGLASLAGLIAIWTLAIVCLMFVSIALALLLGWIFSFFMSSFAYVLSFLLIAIVLLSVAYYILKHKEKYIEAPVFKIMSETLRSPETWGLENRSASDKEPKETETTPHKRSSSSPTKVIPTRIERKSPPEDIQLPPSNEDIL</sequence>
<evidence type="ECO:0000313" key="4">
    <source>
        <dbReference type="Proteomes" id="UP001060919"/>
    </source>
</evidence>
<evidence type="ECO:0000313" key="3">
    <source>
        <dbReference type="EMBL" id="BDS15532.1"/>
    </source>
</evidence>
<protein>
    <submittedName>
        <fullName evidence="3">Phage holin family protein</fullName>
    </submittedName>
</protein>
<feature type="compositionally biased region" description="Basic and acidic residues" evidence="1">
    <location>
        <begin position="130"/>
        <end position="143"/>
    </location>
</feature>
<reference evidence="3" key="1">
    <citation type="submission" date="2022-09" db="EMBL/GenBank/DDBJ databases">
        <title>Aureispira anguillicida sp. nov., isolated from Leptocephalus of Japanese eel Anguilla japonica.</title>
        <authorList>
            <person name="Yuasa K."/>
            <person name="Mekata T."/>
            <person name="Ikunari K."/>
        </authorList>
    </citation>
    <scope>NUCLEOTIDE SEQUENCE</scope>
    <source>
        <strain evidence="3">EL160426</strain>
    </source>
</reference>